<accession>A0A371R4L2</accession>
<dbReference type="EMBL" id="NMUE01000072">
    <property type="protein sequence ID" value="RFA93051.1"/>
    <property type="molecule type" value="Genomic_DNA"/>
</dbReference>
<dbReference type="InterPro" id="IPR001465">
    <property type="entry name" value="Malate_synthase_TIM"/>
</dbReference>
<dbReference type="Pfam" id="PF01274">
    <property type="entry name" value="MS_TIM-barrel"/>
    <property type="match status" value="1"/>
</dbReference>
<dbReference type="FunFam" id="3.20.20.360:FF:000005">
    <property type="entry name" value="Malate synthase (GlcB)"/>
    <property type="match status" value="1"/>
</dbReference>
<dbReference type="EC" id="2.3.3.9" evidence="2"/>
<organism evidence="9 10">
    <name type="scientific">Pyrobaculum aerophilum</name>
    <dbReference type="NCBI Taxonomy" id="13773"/>
    <lineage>
        <taxon>Archaea</taxon>
        <taxon>Thermoproteota</taxon>
        <taxon>Thermoprotei</taxon>
        <taxon>Thermoproteales</taxon>
        <taxon>Thermoproteaceae</taxon>
        <taxon>Pyrobaculum</taxon>
    </lineage>
</organism>
<keyword evidence="4" id="KW-0816">Tricarboxylic acid cycle</keyword>
<dbReference type="GO" id="GO:0005737">
    <property type="term" value="C:cytoplasm"/>
    <property type="evidence" value="ECO:0007669"/>
    <property type="project" value="TreeGrafter"/>
</dbReference>
<dbReference type="GO" id="GO:0006099">
    <property type="term" value="P:tricarboxylic acid cycle"/>
    <property type="evidence" value="ECO:0007669"/>
    <property type="project" value="UniProtKB-KW"/>
</dbReference>
<dbReference type="RefSeq" id="WP_116422092.1">
    <property type="nucleotide sequence ID" value="NZ_NMUE01000072.1"/>
</dbReference>
<keyword evidence="5" id="KW-0808">Transferase</keyword>
<dbReference type="InterPro" id="IPR044856">
    <property type="entry name" value="Malate_synth_C_sf"/>
</dbReference>
<dbReference type="GO" id="GO:0004474">
    <property type="term" value="F:malate synthase activity"/>
    <property type="evidence" value="ECO:0007669"/>
    <property type="project" value="UniProtKB-EC"/>
</dbReference>
<dbReference type="Proteomes" id="UP000257123">
    <property type="component" value="Unassembled WGS sequence"/>
</dbReference>
<dbReference type="InterPro" id="IPR006252">
    <property type="entry name" value="Malate_synthA"/>
</dbReference>
<evidence type="ECO:0000259" key="7">
    <source>
        <dbReference type="Pfam" id="PF01274"/>
    </source>
</evidence>
<dbReference type="CDD" id="cd00480">
    <property type="entry name" value="malate_synt"/>
    <property type="match status" value="1"/>
</dbReference>
<proteinExistence type="inferred from homology"/>
<feature type="domain" description="Malate synthase TIM barrel" evidence="7">
    <location>
        <begin position="207"/>
        <end position="415"/>
    </location>
</feature>
<dbReference type="Gene3D" id="3.20.20.360">
    <property type="entry name" value="Malate synthase, domain 3"/>
    <property type="match status" value="1"/>
</dbReference>
<comment type="caution">
    <text evidence="9">The sequence shown here is derived from an EMBL/GenBank/DDBJ whole genome shotgun (WGS) entry which is preliminary data.</text>
</comment>
<gene>
    <name evidence="8" type="ORF">CGL51_13590</name>
    <name evidence="9" type="ORF">CGL52_06120</name>
</gene>
<evidence type="ECO:0000256" key="6">
    <source>
        <dbReference type="ARBA" id="ARBA00047918"/>
    </source>
</evidence>
<dbReference type="GO" id="GO:0006097">
    <property type="term" value="P:glyoxylate cycle"/>
    <property type="evidence" value="ECO:0007669"/>
    <property type="project" value="UniProtKB-KW"/>
</dbReference>
<dbReference type="InterPro" id="IPR046363">
    <property type="entry name" value="MS_N_TIM-barrel_dom"/>
</dbReference>
<comment type="similarity">
    <text evidence="1">Belongs to the malate synthase family.</text>
</comment>
<dbReference type="PANTHER" id="PTHR42902:SF1">
    <property type="entry name" value="MALATE SYNTHASE 1-RELATED"/>
    <property type="match status" value="1"/>
</dbReference>
<evidence type="ECO:0000313" key="8">
    <source>
        <dbReference type="EMBL" id="RFA93051.1"/>
    </source>
</evidence>
<dbReference type="Proteomes" id="UP000256877">
    <property type="component" value="Unassembled WGS sequence"/>
</dbReference>
<reference evidence="10 11" key="1">
    <citation type="submission" date="2017-07" db="EMBL/GenBank/DDBJ databases">
        <title>Draft genome sequence of aerobic hyperthermophilic archaea, Pyrobaculum aerophilum YKB31 and YKB32.</title>
        <authorList>
            <person name="Mochizuki T."/>
            <person name="Berliner A.J."/>
            <person name="Yoshida-Takashima Y."/>
            <person name="Takaki Y."/>
            <person name="Nunoura T."/>
            <person name="Takai K."/>
        </authorList>
    </citation>
    <scope>NUCLEOTIDE SEQUENCE [LARGE SCALE GENOMIC DNA]</scope>
    <source>
        <strain evidence="8 11">YKB31</strain>
        <strain evidence="9 10">YKB32</strain>
    </source>
</reference>
<dbReference type="PANTHER" id="PTHR42902">
    <property type="entry name" value="MALATE SYNTHASE"/>
    <property type="match status" value="1"/>
</dbReference>
<comment type="catalytic activity">
    <reaction evidence="6">
        <text>glyoxylate + acetyl-CoA + H2O = (S)-malate + CoA + H(+)</text>
        <dbReference type="Rhea" id="RHEA:18181"/>
        <dbReference type="ChEBI" id="CHEBI:15377"/>
        <dbReference type="ChEBI" id="CHEBI:15378"/>
        <dbReference type="ChEBI" id="CHEBI:15589"/>
        <dbReference type="ChEBI" id="CHEBI:36655"/>
        <dbReference type="ChEBI" id="CHEBI:57287"/>
        <dbReference type="ChEBI" id="CHEBI:57288"/>
        <dbReference type="EC" id="2.3.3.9"/>
    </reaction>
</comment>
<dbReference type="OrthoDB" id="24568at2157"/>
<dbReference type="InterPro" id="IPR011076">
    <property type="entry name" value="Malate_synth_sf"/>
</dbReference>
<evidence type="ECO:0000256" key="5">
    <source>
        <dbReference type="ARBA" id="ARBA00022679"/>
    </source>
</evidence>
<evidence type="ECO:0000256" key="1">
    <source>
        <dbReference type="ARBA" id="ARBA00006394"/>
    </source>
</evidence>
<evidence type="ECO:0000313" key="11">
    <source>
        <dbReference type="Proteomes" id="UP000257123"/>
    </source>
</evidence>
<evidence type="ECO:0000256" key="4">
    <source>
        <dbReference type="ARBA" id="ARBA00022532"/>
    </source>
</evidence>
<evidence type="ECO:0000313" key="10">
    <source>
        <dbReference type="Proteomes" id="UP000256877"/>
    </source>
</evidence>
<keyword evidence="3" id="KW-0329">Glyoxylate bypass</keyword>
<protein>
    <recommendedName>
        <fullName evidence="2">malate synthase</fullName>
        <ecNumber evidence="2">2.3.3.9</ecNumber>
    </recommendedName>
</protein>
<dbReference type="AlphaFoldDB" id="A0A371R4L2"/>
<evidence type="ECO:0000256" key="2">
    <source>
        <dbReference type="ARBA" id="ARBA00012636"/>
    </source>
</evidence>
<evidence type="ECO:0000313" key="9">
    <source>
        <dbReference type="EMBL" id="RFA98969.1"/>
    </source>
</evidence>
<name>A0A371R4L2_9CREN</name>
<dbReference type="SUPFAM" id="SSF51645">
    <property type="entry name" value="Malate synthase G"/>
    <property type="match status" value="1"/>
</dbReference>
<sequence>MIEINPLVVKNYGDLLGVKTVNNRQVSVEGLIEELVREFRDEINRVIRARREWLNDKRPVRVKGAFPHWEEKFVDADGNVRTFREIVQGLIDNLLGRDSPLRWGLNWNTPVPDDLHPLKNPGLEITGPWYPMSRAIHQINAEVASMMEDEEDASPAWYIPRGSGRAVAAVWEARRVVNRVLRGEVPQPYYEGGKEYRIKKPRDKWPTLIHRVPGLHILDFDIRVDGKPVPAIITSIVIYTVNNYDLLKRAGSGVYFYIPKVQTPDEALVIEKILRRVEDRLGLKRGELKIAMLYEEARAGLYLPVIFWIWRERLVKSNNGRWDYLGSLIEMWKDEAVYPDPQNITMTHPIMMAYQKWNALLCLMAGLDRGGRLNAAPVGGMAAVMLYRPDDPYQRNRFNARALRAIWLDKLRERLIGLIFLTEEPVRKVTLNDILKGRVKGRLFDLFRQSWVATPEESYVKAGNEPLRASLEELQQLINRPVKFVEVDGVKIPAVDSGLTEQERQLFIKLGLIDEDGNITPWVIRPDMLDTPEKLLNNPELWGGKDLWSALFEPPKGDITAEHIQHAFYMAANYGFQLLNGNLAAAIDDYELGQRFMNDLATYRIFSTWLWTLLRHKAVITKDGAFKGPARTSLGVIPAEDRVKIPAGTPFTEELFDKLWDLHMEWTLAFYDDLDRIAAERILTRFTDRVKRAIAEAYRAGPFRYQSPRETAKKIAEVITEEELEKAVVENQPRFDRSFAPVIMEILKTKLKSPMYLQHSGRLIMALAPLPDEERDLALKALFTPREEVERLVREGRLRPQVLELYDYIHDNR</sequence>
<dbReference type="Gene3D" id="1.20.1220.12">
    <property type="entry name" value="Malate synthase, domain III"/>
    <property type="match status" value="1"/>
</dbReference>
<evidence type="ECO:0000256" key="3">
    <source>
        <dbReference type="ARBA" id="ARBA00022435"/>
    </source>
</evidence>
<dbReference type="EMBL" id="NMUF01000013">
    <property type="protein sequence ID" value="RFA98969.1"/>
    <property type="molecule type" value="Genomic_DNA"/>
</dbReference>